<dbReference type="AlphaFoldDB" id="A0A2P2NUH2"/>
<dbReference type="EMBL" id="GGEC01065630">
    <property type="protein sequence ID" value="MBX46114.1"/>
    <property type="molecule type" value="Transcribed_RNA"/>
</dbReference>
<protein>
    <submittedName>
        <fullName evidence="1">Uncharacterized protein</fullName>
    </submittedName>
</protein>
<accession>A0A2P2NUH2</accession>
<reference evidence="1" key="1">
    <citation type="submission" date="2018-02" db="EMBL/GenBank/DDBJ databases">
        <title>Rhizophora mucronata_Transcriptome.</title>
        <authorList>
            <person name="Meera S.P."/>
            <person name="Sreeshan A."/>
            <person name="Augustine A."/>
        </authorList>
    </citation>
    <scope>NUCLEOTIDE SEQUENCE</scope>
    <source>
        <tissue evidence="1">Leaf</tissue>
    </source>
</reference>
<evidence type="ECO:0000313" key="1">
    <source>
        <dbReference type="EMBL" id="MBX46114.1"/>
    </source>
</evidence>
<name>A0A2P2NUH2_RHIMU</name>
<organism evidence="1">
    <name type="scientific">Rhizophora mucronata</name>
    <name type="common">Asiatic mangrove</name>
    <dbReference type="NCBI Taxonomy" id="61149"/>
    <lineage>
        <taxon>Eukaryota</taxon>
        <taxon>Viridiplantae</taxon>
        <taxon>Streptophyta</taxon>
        <taxon>Embryophyta</taxon>
        <taxon>Tracheophyta</taxon>
        <taxon>Spermatophyta</taxon>
        <taxon>Magnoliopsida</taxon>
        <taxon>eudicotyledons</taxon>
        <taxon>Gunneridae</taxon>
        <taxon>Pentapetalae</taxon>
        <taxon>rosids</taxon>
        <taxon>fabids</taxon>
        <taxon>Malpighiales</taxon>
        <taxon>Rhizophoraceae</taxon>
        <taxon>Rhizophora</taxon>
    </lineage>
</organism>
<proteinExistence type="predicted"/>
<sequence>MLIPHLQVFQHLCHCSSSH</sequence>